<evidence type="ECO:0000256" key="1">
    <source>
        <dbReference type="ARBA" id="ARBA00004141"/>
    </source>
</evidence>
<evidence type="ECO:0000313" key="10">
    <source>
        <dbReference type="EMBL" id="ABG79544.2"/>
    </source>
</evidence>
<evidence type="ECO:0000256" key="4">
    <source>
        <dbReference type="ARBA" id="ARBA00022989"/>
    </source>
</evidence>
<dbReference type="OMA" id="QFRINQV"/>
<dbReference type="OrthoDB" id="9970435at2759"/>
<dbReference type="InterPro" id="IPR004342">
    <property type="entry name" value="EXS_C"/>
</dbReference>
<gene>
    <name evidence="12" type="primary">LOC112274037</name>
    <name evidence="11" type="ORF">PHYPA_025917</name>
</gene>
<keyword evidence="3 7" id="KW-0812">Transmembrane</keyword>
<protein>
    <submittedName>
        <fullName evidence="10">PHO1-1</fullName>
    </submittedName>
</protein>
<evidence type="ECO:0000313" key="12">
    <source>
        <dbReference type="EnsemblPlants" id="Pp3c21_9020V3.1"/>
    </source>
</evidence>
<dbReference type="GO" id="GO:0005315">
    <property type="term" value="F:phosphate transmembrane transporter activity"/>
    <property type="evidence" value="ECO:0000318"/>
    <property type="project" value="GO_Central"/>
</dbReference>
<feature type="domain" description="EXS" evidence="8">
    <location>
        <begin position="674"/>
        <end position="867"/>
    </location>
</feature>
<dbReference type="GeneID" id="112274037"/>
<dbReference type="EnsemblPlants" id="Pp3c21_9020V3.2">
    <property type="protein sequence ID" value="Pp3c21_9020V3.2"/>
    <property type="gene ID" value="Pp3c21_9020"/>
</dbReference>
<dbReference type="GO" id="GO:0016020">
    <property type="term" value="C:membrane"/>
    <property type="evidence" value="ECO:0007669"/>
    <property type="project" value="UniProtKB-SubCell"/>
</dbReference>
<dbReference type="GO" id="GO:0005802">
    <property type="term" value="C:trans-Golgi network"/>
    <property type="evidence" value="ECO:0000318"/>
    <property type="project" value="GO_Central"/>
</dbReference>
<feature type="transmembrane region" description="Helical" evidence="7">
    <location>
        <begin position="555"/>
        <end position="577"/>
    </location>
</feature>
<feature type="domain" description="SPX" evidence="9">
    <location>
        <begin position="2"/>
        <end position="416"/>
    </location>
</feature>
<feature type="compositionally biased region" description="Basic and acidic residues" evidence="6">
    <location>
        <begin position="213"/>
        <end position="231"/>
    </location>
</feature>
<dbReference type="PANTHER" id="PTHR10783:SF103">
    <property type="entry name" value="SOLUTE CARRIER FAMILY 53 MEMBER 1"/>
    <property type="match status" value="1"/>
</dbReference>
<evidence type="ECO:0000313" key="13">
    <source>
        <dbReference type="Proteomes" id="UP000006727"/>
    </source>
</evidence>
<reference evidence="11 13" key="2">
    <citation type="journal article" date="2008" name="Science">
        <title>The Physcomitrella genome reveals evolutionary insights into the conquest of land by plants.</title>
        <authorList>
            <person name="Rensing S."/>
            <person name="Lang D."/>
            <person name="Zimmer A."/>
            <person name="Terry A."/>
            <person name="Salamov A."/>
            <person name="Shapiro H."/>
            <person name="Nishiyama T."/>
            <person name="Perroud P.-F."/>
            <person name="Lindquist E."/>
            <person name="Kamisugi Y."/>
            <person name="Tanahashi T."/>
            <person name="Sakakibara K."/>
            <person name="Fujita T."/>
            <person name="Oishi K."/>
            <person name="Shin-I T."/>
            <person name="Kuroki Y."/>
            <person name="Toyoda A."/>
            <person name="Suzuki Y."/>
            <person name="Hashimoto A."/>
            <person name="Yamaguchi K."/>
            <person name="Sugano A."/>
            <person name="Kohara Y."/>
            <person name="Fujiyama A."/>
            <person name="Anterola A."/>
            <person name="Aoki S."/>
            <person name="Ashton N."/>
            <person name="Barbazuk W.B."/>
            <person name="Barker E."/>
            <person name="Bennetzen J."/>
            <person name="Bezanilla M."/>
            <person name="Blankenship R."/>
            <person name="Cho S.H."/>
            <person name="Dutcher S."/>
            <person name="Estelle M."/>
            <person name="Fawcett J.A."/>
            <person name="Gundlach H."/>
            <person name="Hanada K."/>
            <person name="Heyl A."/>
            <person name="Hicks K.A."/>
            <person name="Hugh J."/>
            <person name="Lohr M."/>
            <person name="Mayer K."/>
            <person name="Melkozernov A."/>
            <person name="Murata T."/>
            <person name="Nelson D."/>
            <person name="Pils B."/>
            <person name="Prigge M."/>
            <person name="Reiss B."/>
            <person name="Renner T."/>
            <person name="Rombauts S."/>
            <person name="Rushton P."/>
            <person name="Sanderfoot A."/>
            <person name="Schween G."/>
            <person name="Shiu S.-H."/>
            <person name="Stueber K."/>
            <person name="Theodoulou F.L."/>
            <person name="Tu H."/>
            <person name="Van de Peer Y."/>
            <person name="Verrier P.J."/>
            <person name="Waters E."/>
            <person name="Wood A."/>
            <person name="Yang L."/>
            <person name="Cove D."/>
            <person name="Cuming A."/>
            <person name="Hasebe M."/>
            <person name="Lucas S."/>
            <person name="Mishler D.B."/>
            <person name="Reski R."/>
            <person name="Grigoriev I."/>
            <person name="Quatrano R.S."/>
            <person name="Boore J.L."/>
        </authorList>
    </citation>
    <scope>NUCLEOTIDE SEQUENCE [LARGE SCALE GENOMIC DNA]</scope>
    <source>
        <strain evidence="12 13">cv. Gransden 2004</strain>
    </source>
</reference>
<dbReference type="KEGG" id="ppp:112274037"/>
<evidence type="ECO:0000313" key="11">
    <source>
        <dbReference type="EMBL" id="PNR31794.1"/>
    </source>
</evidence>
<dbReference type="GO" id="GO:0016036">
    <property type="term" value="P:cellular response to phosphate starvation"/>
    <property type="evidence" value="ECO:0000318"/>
    <property type="project" value="GO_Central"/>
</dbReference>
<dbReference type="Pfam" id="PF03105">
    <property type="entry name" value="SPX"/>
    <property type="match status" value="1"/>
</dbReference>
<feature type="transmembrane region" description="Helical" evidence="7">
    <location>
        <begin position="467"/>
        <end position="488"/>
    </location>
</feature>
<feature type="transmembrane region" description="Helical" evidence="7">
    <location>
        <begin position="738"/>
        <end position="764"/>
    </location>
</feature>
<evidence type="ECO:0000256" key="5">
    <source>
        <dbReference type="ARBA" id="ARBA00023136"/>
    </source>
</evidence>
<keyword evidence="13" id="KW-1185">Reference proteome</keyword>
<dbReference type="PROSITE" id="PS51380">
    <property type="entry name" value="EXS"/>
    <property type="match status" value="1"/>
</dbReference>
<dbReference type="PROSITE" id="PS51382">
    <property type="entry name" value="SPX"/>
    <property type="match status" value="1"/>
</dbReference>
<dbReference type="Proteomes" id="UP000006727">
    <property type="component" value="Chromosome 21"/>
</dbReference>
<name>A7IZE6_PHYPA</name>
<comment type="subcellular location">
    <subcellularLocation>
        <location evidence="1">Membrane</location>
        <topology evidence="1">Multi-pass membrane protein</topology>
    </subcellularLocation>
</comment>
<accession>A7IZE6</accession>
<dbReference type="Pfam" id="PF03124">
    <property type="entry name" value="EXS"/>
    <property type="match status" value="1"/>
</dbReference>
<feature type="transmembrane region" description="Helical" evidence="7">
    <location>
        <begin position="622"/>
        <end position="640"/>
    </location>
</feature>
<feature type="transmembrane region" description="Helical" evidence="7">
    <location>
        <begin position="508"/>
        <end position="529"/>
    </location>
</feature>
<keyword evidence="4 7" id="KW-1133">Transmembrane helix</keyword>
<dbReference type="EnsemblPlants" id="Pp3c21_9020V3.1">
    <property type="protein sequence ID" value="Pp3c21_9020V3.1"/>
    <property type="gene ID" value="Pp3c21_9020"/>
</dbReference>
<sequence length="867" mass="100603">MVKFSKQLEGSLVPEWKDAYCNYKELKRDVNRIKEDRLQQISSLPSNSSCGSLRRLGSMSQLHSLSTHIMRTAHGLNPLSRDSDQFRVGHKHKNSTDWNEDAASMLDDNELLEPLGQTQQDEIFFNRLDAELEKINHFYRTKEAEYVARAMRLEKQLLALFEVREALARQSLKMRTFSFTKSQDRNTEPHSARRYESPLLEVITVRPEEQPYKCSDSIKEKEKPFRAHSEESTSGNTSSDEEMEIIANFIENVEVTSEAPDMETEEYCVGVSPVDLYDRSLQSLPWSTRSNSPSPCEKNSQYGFGTPDTNQLHTVLERKGDFQARTWDCKDIVEHQGVRKPKRNRPKSIIQDMIDMSLGKKKVQSSEKMLRTAFVEFYRGLGLLKSYSSLNLVAFAKIMKKYDKVGRHRFSPLYIKEVESSYFATSDKVTKLMTKVEEIFTKHFADHDRRKAMAQLRPIQQRGGHSITFLLGIFSGVSMALLVGFLVLLSSTVQYRMLGGRKYMDTVFHVFSTLGLILLHMYMYGWNVYAWQRARINYPFIFEFSPGTELRYREVFLVCTALTSLLLGTMIAHIIASTREATHFGTSEFAPLGITLFFLMALFTPVNVLYRSSRMSFLRCTRRVVCAPFFKVVLADFFLGDQLTSQVASFRNVEFMLCYFSGGYFQDRNPDACTHNAAFRVMMYVFSLLPYWFRFMQCSRRWRDEGDKMQLYNAGKYASAMFAVATKLTYMIKGDKIWLALFIMISCFATLYQLYWDLVVDWGLLQRNSRNRWLRDNLVLKKKYLYFVSMGVNVVLRLAWVSSIQHVNMIPGFTQAGWDIIFASLEVIRRGHWNFYRLENEHINNVGKFRAVKTVPLPFKEFEGTCV</sequence>
<evidence type="ECO:0000259" key="8">
    <source>
        <dbReference type="PROSITE" id="PS51380"/>
    </source>
</evidence>
<dbReference type="PaxDb" id="3218-PP1S353_59V6.1"/>
<dbReference type="Gramene" id="Pp3c21_9020V3.2">
    <property type="protein sequence ID" value="Pp3c21_9020V3.2"/>
    <property type="gene ID" value="Pp3c21_9020"/>
</dbReference>
<feature type="transmembrane region" description="Helical" evidence="7">
    <location>
        <begin position="677"/>
        <end position="693"/>
    </location>
</feature>
<feature type="transmembrane region" description="Helical" evidence="7">
    <location>
        <begin position="589"/>
        <end position="610"/>
    </location>
</feature>
<dbReference type="EMBL" id="DQ788527">
    <property type="protein sequence ID" value="ABG79544.2"/>
    <property type="molecule type" value="mRNA"/>
</dbReference>
<keyword evidence="5 7" id="KW-0472">Membrane</keyword>
<dbReference type="AlphaFoldDB" id="A7IZE6"/>
<dbReference type="HOGENOM" id="CLU_006116_2_0_1"/>
<dbReference type="Gramene" id="Pp3c21_9020V3.1">
    <property type="protein sequence ID" value="Pp3c21_9020V3.1"/>
    <property type="gene ID" value="Pp3c21_9020"/>
</dbReference>
<dbReference type="EMBL" id="ABEU02000021">
    <property type="protein sequence ID" value="PNR31794.1"/>
    <property type="molecule type" value="Genomic_DNA"/>
</dbReference>
<dbReference type="PANTHER" id="PTHR10783">
    <property type="entry name" value="XENOTROPIC AND POLYTROPIC RETROVIRUS RECEPTOR 1-RELATED"/>
    <property type="match status" value="1"/>
</dbReference>
<proteinExistence type="evidence at transcript level"/>
<organism evidence="10">
    <name type="scientific">Physcomitrium patens</name>
    <name type="common">Spreading-leaved earth moss</name>
    <name type="synonym">Physcomitrella patens</name>
    <dbReference type="NCBI Taxonomy" id="3218"/>
    <lineage>
        <taxon>Eukaryota</taxon>
        <taxon>Viridiplantae</taxon>
        <taxon>Streptophyta</taxon>
        <taxon>Embryophyta</taxon>
        <taxon>Bryophyta</taxon>
        <taxon>Bryophytina</taxon>
        <taxon>Bryopsida</taxon>
        <taxon>Funariidae</taxon>
        <taxon>Funariales</taxon>
        <taxon>Funariaceae</taxon>
        <taxon>Physcomitrium</taxon>
    </lineage>
</organism>
<feature type="transmembrane region" description="Helical" evidence="7">
    <location>
        <begin position="784"/>
        <end position="803"/>
    </location>
</feature>
<evidence type="ECO:0000256" key="2">
    <source>
        <dbReference type="ARBA" id="ARBA00009665"/>
    </source>
</evidence>
<feature type="region of interest" description="Disordered" evidence="6">
    <location>
        <begin position="213"/>
        <end position="241"/>
    </location>
</feature>
<dbReference type="InterPro" id="IPR004331">
    <property type="entry name" value="SPX_dom"/>
</dbReference>
<reference evidence="11 13" key="3">
    <citation type="journal article" date="2018" name="Plant J.">
        <title>The Physcomitrella patens chromosome-scale assembly reveals moss genome structure and evolution.</title>
        <authorList>
            <person name="Lang D."/>
            <person name="Ullrich K.K."/>
            <person name="Murat F."/>
            <person name="Fuchs J."/>
            <person name="Jenkins J."/>
            <person name="Haas F.B."/>
            <person name="Piednoel M."/>
            <person name="Gundlach H."/>
            <person name="Van Bel M."/>
            <person name="Meyberg R."/>
            <person name="Vives C."/>
            <person name="Morata J."/>
            <person name="Symeonidi A."/>
            <person name="Hiss M."/>
            <person name="Muchero W."/>
            <person name="Kamisugi Y."/>
            <person name="Saleh O."/>
            <person name="Blanc G."/>
            <person name="Decker E.L."/>
            <person name="van Gessel N."/>
            <person name="Grimwood J."/>
            <person name="Hayes R.D."/>
            <person name="Graham S.W."/>
            <person name="Gunter L.E."/>
            <person name="McDaniel S.F."/>
            <person name="Hoernstein S.N.W."/>
            <person name="Larsson A."/>
            <person name="Li F.W."/>
            <person name="Perroud P.F."/>
            <person name="Phillips J."/>
            <person name="Ranjan P."/>
            <person name="Rokshar D.S."/>
            <person name="Rothfels C.J."/>
            <person name="Schneider L."/>
            <person name="Shu S."/>
            <person name="Stevenson D.W."/>
            <person name="Thummler F."/>
            <person name="Tillich M."/>
            <person name="Villarreal Aguilar J.C."/>
            <person name="Widiez T."/>
            <person name="Wong G.K."/>
            <person name="Wymore A."/>
            <person name="Zhang Y."/>
            <person name="Zimmer A.D."/>
            <person name="Quatrano R.S."/>
            <person name="Mayer K.F.X."/>
            <person name="Goodstein D."/>
            <person name="Casacuberta J.M."/>
            <person name="Vandepoele K."/>
            <person name="Reski R."/>
            <person name="Cuming A.C."/>
            <person name="Tuskan G.A."/>
            <person name="Maumus F."/>
            <person name="Salse J."/>
            <person name="Schmutz J."/>
            <person name="Rensing S.A."/>
        </authorList>
    </citation>
    <scope>NUCLEOTIDE SEQUENCE [LARGE SCALE GENOMIC DNA]</scope>
    <source>
        <strain evidence="12 13">cv. Gransden 2004</strain>
    </source>
</reference>
<evidence type="ECO:0000256" key="7">
    <source>
        <dbReference type="SAM" id="Phobius"/>
    </source>
</evidence>
<evidence type="ECO:0000256" key="6">
    <source>
        <dbReference type="SAM" id="MobiDB-lite"/>
    </source>
</evidence>
<evidence type="ECO:0000259" key="9">
    <source>
        <dbReference type="PROSITE" id="PS51382"/>
    </source>
</evidence>
<reference evidence="12" key="4">
    <citation type="submission" date="2020-12" db="UniProtKB">
        <authorList>
            <consortium name="EnsemblPlants"/>
        </authorList>
    </citation>
    <scope>IDENTIFICATION</scope>
</reference>
<comment type="similarity">
    <text evidence="2">Belongs to the SYG1 (TC 2.A.94) family.</text>
</comment>
<dbReference type="RefSeq" id="XP_024358940.1">
    <property type="nucleotide sequence ID" value="XM_024503172.2"/>
</dbReference>
<dbReference type="GO" id="GO:0000822">
    <property type="term" value="F:inositol hexakisphosphate binding"/>
    <property type="evidence" value="ECO:0000318"/>
    <property type="project" value="GO_Central"/>
</dbReference>
<reference evidence="10" key="1">
    <citation type="journal article" date="2008" name="Plant Physiol.">
        <title>Characterization of the PHO1 gene family and the responses to phosphate deficiency of Physcomitrella patens.</title>
        <authorList>
            <person name="Wang Y."/>
            <person name="Secco D."/>
            <person name="Poirier Y."/>
        </authorList>
    </citation>
    <scope>NUCLEOTIDE SEQUENCE</scope>
</reference>
<dbReference type="GO" id="GO:0006817">
    <property type="term" value="P:phosphate ion transport"/>
    <property type="evidence" value="ECO:0000318"/>
    <property type="project" value="GO_Central"/>
</dbReference>
<evidence type="ECO:0000256" key="3">
    <source>
        <dbReference type="ARBA" id="ARBA00022692"/>
    </source>
</evidence>
<dbReference type="FunCoup" id="A7IZE6">
    <property type="interactions" value="3027"/>
</dbReference>